<organism evidence="2 3">
    <name type="scientific">Tetranychus urticae</name>
    <name type="common">Two-spotted spider mite</name>
    <dbReference type="NCBI Taxonomy" id="32264"/>
    <lineage>
        <taxon>Eukaryota</taxon>
        <taxon>Metazoa</taxon>
        <taxon>Ecdysozoa</taxon>
        <taxon>Arthropoda</taxon>
        <taxon>Chelicerata</taxon>
        <taxon>Arachnida</taxon>
        <taxon>Acari</taxon>
        <taxon>Acariformes</taxon>
        <taxon>Trombidiformes</taxon>
        <taxon>Prostigmata</taxon>
        <taxon>Eleutherengona</taxon>
        <taxon>Raphignathae</taxon>
        <taxon>Tetranychoidea</taxon>
        <taxon>Tetranychidae</taxon>
        <taxon>Tetranychus</taxon>
    </lineage>
</organism>
<keyword evidence="3" id="KW-1185">Reference proteome</keyword>
<dbReference type="EnsemblMetazoa" id="tetur08g01630.1">
    <property type="protein sequence ID" value="tetur08g01630.1"/>
    <property type="gene ID" value="tetur08g01630"/>
</dbReference>
<feature type="chain" id="PRO_5012859073" evidence="1">
    <location>
        <begin position="16"/>
        <end position="38"/>
    </location>
</feature>
<dbReference type="EMBL" id="CAEY01001942">
    <property type="status" value="NOT_ANNOTATED_CDS"/>
    <property type="molecule type" value="Genomic_DNA"/>
</dbReference>
<dbReference type="AlphaFoldDB" id="T1KAT1"/>
<reference evidence="3" key="1">
    <citation type="submission" date="2011-08" db="EMBL/GenBank/DDBJ databases">
        <authorList>
            <person name="Rombauts S."/>
        </authorList>
    </citation>
    <scope>NUCLEOTIDE SEQUENCE</scope>
    <source>
        <strain evidence="3">London</strain>
    </source>
</reference>
<evidence type="ECO:0000313" key="3">
    <source>
        <dbReference type="Proteomes" id="UP000015104"/>
    </source>
</evidence>
<name>T1KAT1_TETUR</name>
<evidence type="ECO:0000256" key="1">
    <source>
        <dbReference type="SAM" id="SignalP"/>
    </source>
</evidence>
<dbReference type="Proteomes" id="UP000015104">
    <property type="component" value="Unassembled WGS sequence"/>
</dbReference>
<evidence type="ECO:0000313" key="2">
    <source>
        <dbReference type="EnsemblMetazoa" id="tetur08g01630.1"/>
    </source>
</evidence>
<reference evidence="2" key="2">
    <citation type="submission" date="2015-06" db="UniProtKB">
        <authorList>
            <consortium name="EnsemblMetazoa"/>
        </authorList>
    </citation>
    <scope>IDENTIFICATION</scope>
</reference>
<accession>T1KAT1</accession>
<sequence length="38" mass="4426">MHILMRIMIMMETVALWFSKINKDEKETAAQSNDITKG</sequence>
<dbReference type="HOGENOM" id="CLU_3336181_0_0_1"/>
<feature type="signal peptide" evidence="1">
    <location>
        <begin position="1"/>
        <end position="15"/>
    </location>
</feature>
<protein>
    <submittedName>
        <fullName evidence="2">Uncharacterized protein</fullName>
    </submittedName>
</protein>
<proteinExistence type="predicted"/>
<keyword evidence="1" id="KW-0732">Signal</keyword>